<proteinExistence type="predicted"/>
<sequence length="51" mass="5932">MRREEHTRRLRIRRRRCCHVLPALSPDFVAAGVGRRRQRPCCSVASSICVI</sequence>
<reference evidence="1" key="1">
    <citation type="submission" date="2020-09" db="EMBL/GenBank/DDBJ databases">
        <title>Genome-Enabled Discovery of Anthraquinone Biosynthesis in Senna tora.</title>
        <authorList>
            <person name="Kang S.-H."/>
            <person name="Pandey R.P."/>
            <person name="Lee C.-M."/>
            <person name="Sim J.-S."/>
            <person name="Jeong J.-T."/>
            <person name="Choi B.-S."/>
            <person name="Jung M."/>
            <person name="Ginzburg D."/>
            <person name="Zhao K."/>
            <person name="Won S.Y."/>
            <person name="Oh T.-J."/>
            <person name="Yu Y."/>
            <person name="Kim N.-H."/>
            <person name="Lee O.R."/>
            <person name="Lee T.-H."/>
            <person name="Bashyal P."/>
            <person name="Kim T.-S."/>
            <person name="Lee W.-H."/>
            <person name="Kawkins C."/>
            <person name="Kim C.-K."/>
            <person name="Kim J.S."/>
            <person name="Ahn B.O."/>
            <person name="Rhee S.Y."/>
            <person name="Sohng J.K."/>
        </authorList>
    </citation>
    <scope>NUCLEOTIDE SEQUENCE</scope>
    <source>
        <tissue evidence="1">Leaf</tissue>
    </source>
</reference>
<dbReference type="AlphaFoldDB" id="A0A834SPK3"/>
<keyword evidence="2" id="KW-1185">Reference proteome</keyword>
<name>A0A834SPK3_9FABA</name>
<comment type="caution">
    <text evidence="1">The sequence shown here is derived from an EMBL/GenBank/DDBJ whole genome shotgun (WGS) entry which is preliminary data.</text>
</comment>
<gene>
    <name evidence="1" type="ORF">G2W53_035131</name>
</gene>
<evidence type="ECO:0000313" key="2">
    <source>
        <dbReference type="Proteomes" id="UP000634136"/>
    </source>
</evidence>
<organism evidence="1 2">
    <name type="scientific">Senna tora</name>
    <dbReference type="NCBI Taxonomy" id="362788"/>
    <lineage>
        <taxon>Eukaryota</taxon>
        <taxon>Viridiplantae</taxon>
        <taxon>Streptophyta</taxon>
        <taxon>Embryophyta</taxon>
        <taxon>Tracheophyta</taxon>
        <taxon>Spermatophyta</taxon>
        <taxon>Magnoliopsida</taxon>
        <taxon>eudicotyledons</taxon>
        <taxon>Gunneridae</taxon>
        <taxon>Pentapetalae</taxon>
        <taxon>rosids</taxon>
        <taxon>fabids</taxon>
        <taxon>Fabales</taxon>
        <taxon>Fabaceae</taxon>
        <taxon>Caesalpinioideae</taxon>
        <taxon>Cassia clade</taxon>
        <taxon>Senna</taxon>
    </lineage>
</organism>
<dbReference type="EMBL" id="JAAIUW010000011">
    <property type="protein sequence ID" value="KAF7808388.1"/>
    <property type="molecule type" value="Genomic_DNA"/>
</dbReference>
<accession>A0A834SPK3</accession>
<dbReference type="Proteomes" id="UP000634136">
    <property type="component" value="Unassembled WGS sequence"/>
</dbReference>
<protein>
    <submittedName>
        <fullName evidence="1">Uncharacterized protein</fullName>
    </submittedName>
</protein>
<evidence type="ECO:0000313" key="1">
    <source>
        <dbReference type="EMBL" id="KAF7808388.1"/>
    </source>
</evidence>